<evidence type="ECO:0000313" key="1">
    <source>
        <dbReference type="EMBL" id="OGW95143.1"/>
    </source>
</evidence>
<evidence type="ECO:0000313" key="2">
    <source>
        <dbReference type="Proteomes" id="UP000178187"/>
    </source>
</evidence>
<protein>
    <submittedName>
        <fullName evidence="1">Uncharacterized protein</fullName>
    </submittedName>
</protein>
<comment type="caution">
    <text evidence="1">The sequence shown here is derived from an EMBL/GenBank/DDBJ whole genome shotgun (WGS) entry which is preliminary data.</text>
</comment>
<proteinExistence type="predicted"/>
<gene>
    <name evidence="1" type="ORF">A3G33_04215</name>
</gene>
<dbReference type="AlphaFoldDB" id="A0A1G1KQE0"/>
<reference evidence="1 2" key="1">
    <citation type="journal article" date="2016" name="Nat. Commun.">
        <title>Thousands of microbial genomes shed light on interconnected biogeochemical processes in an aquifer system.</title>
        <authorList>
            <person name="Anantharaman K."/>
            <person name="Brown C.T."/>
            <person name="Hug L.A."/>
            <person name="Sharon I."/>
            <person name="Castelle C.J."/>
            <person name="Probst A.J."/>
            <person name="Thomas B.C."/>
            <person name="Singh A."/>
            <person name="Wilkins M.J."/>
            <person name="Karaoz U."/>
            <person name="Brodie E.L."/>
            <person name="Williams K.H."/>
            <person name="Hubbard S.S."/>
            <person name="Banfield J.F."/>
        </authorList>
    </citation>
    <scope>NUCLEOTIDE SEQUENCE [LARGE SCALE GENOMIC DNA]</scope>
</reference>
<sequence>MNTLKSLSFLVIPLFFLVCQQFVYAWTEYSNVRYLDLDGDATNEIIIEAKHGAGTGHYIEDMRIFKDKSPELELIFQTQTVNEYFIDKDHSKIVSQVSFTEPDTANGLRDIIIESEKIYFTDNENKIIEKEENLGKKVFKWNGEKYIEAKGSSS</sequence>
<organism evidence="1 2">
    <name type="scientific">Candidatus Danuiimicrobium aquiferis</name>
    <dbReference type="NCBI Taxonomy" id="1801832"/>
    <lineage>
        <taxon>Bacteria</taxon>
        <taxon>Pseudomonadati</taxon>
        <taxon>Candidatus Omnitrophota</taxon>
        <taxon>Candidatus Danuiimicrobium</taxon>
    </lineage>
</organism>
<dbReference type="Proteomes" id="UP000178187">
    <property type="component" value="Unassembled WGS sequence"/>
</dbReference>
<accession>A0A1G1KQE0</accession>
<name>A0A1G1KQE0_9BACT</name>
<dbReference type="EMBL" id="MHFR01000068">
    <property type="protein sequence ID" value="OGW95143.1"/>
    <property type="molecule type" value="Genomic_DNA"/>
</dbReference>